<evidence type="ECO:0000313" key="4">
    <source>
        <dbReference type="Proteomes" id="UP000256971"/>
    </source>
</evidence>
<gene>
    <name evidence="3" type="ORF">DY252_05410</name>
</gene>
<organism evidence="3 4">
    <name type="scientific">Thalassospira indica</name>
    <dbReference type="NCBI Taxonomy" id="1891279"/>
    <lineage>
        <taxon>Bacteria</taxon>
        <taxon>Pseudomonadati</taxon>
        <taxon>Pseudomonadota</taxon>
        <taxon>Alphaproteobacteria</taxon>
        <taxon>Rhodospirillales</taxon>
        <taxon>Thalassospiraceae</taxon>
        <taxon>Thalassospira</taxon>
    </lineage>
</organism>
<dbReference type="Pfam" id="PF13416">
    <property type="entry name" value="SBP_bac_8"/>
    <property type="match status" value="1"/>
</dbReference>
<dbReference type="InterPro" id="IPR006059">
    <property type="entry name" value="SBP"/>
</dbReference>
<proteinExistence type="predicted"/>
<sequence length="360" mass="40504">MTVFSRRFSRFCAQVAVLVLAMLWGTQALARVQVHVWSATDTSAVEPFIKVFETKYPDIDVVYREFNTSELYQVVMYNIDNPKMEADVIISPAMDLQVKLVNEGLAYRFEPENVDAIPSWAQWRNELYGFSFEPAALVYNKQAFEGLESPVSHTDLSNMVRDNPELFSGKIGTYDIRQSGIGYFFATQDAIQNNQTSRLTETFGRAGAKLFCCSSEILDRVATGELVLGYNVIGSYAMAAARENPDIGVYFLRDYTITMSRTAFVPKTSKAKYQAQLFIDFLLSREGQQVLANNSALIPINQNVETVLTPHLEDIPVFRVKLGIGLLGFQDELKKKSFLEDWESSILWSGGTASPSYQVD</sequence>
<feature type="signal peptide" evidence="2">
    <location>
        <begin position="1"/>
        <end position="30"/>
    </location>
</feature>
<accession>A0ABN5NDI1</accession>
<dbReference type="Gene3D" id="3.40.190.10">
    <property type="entry name" value="Periplasmic binding protein-like II"/>
    <property type="match status" value="2"/>
</dbReference>
<dbReference type="PANTHER" id="PTHR30006">
    <property type="entry name" value="THIAMINE-BINDING PERIPLASMIC PROTEIN-RELATED"/>
    <property type="match status" value="1"/>
</dbReference>
<evidence type="ECO:0000313" key="3">
    <source>
        <dbReference type="EMBL" id="AXO13722.1"/>
    </source>
</evidence>
<name>A0ABN5NDI1_9PROT</name>
<keyword evidence="1 2" id="KW-0732">Signal</keyword>
<dbReference type="SUPFAM" id="SSF53850">
    <property type="entry name" value="Periplasmic binding protein-like II"/>
    <property type="match status" value="1"/>
</dbReference>
<dbReference type="EMBL" id="CP031555">
    <property type="protein sequence ID" value="AXO13722.1"/>
    <property type="molecule type" value="Genomic_DNA"/>
</dbReference>
<dbReference type="PANTHER" id="PTHR30006:SF25">
    <property type="entry name" value="PHOSPHOGLYCERATE TRANSPORT REGULATORY PROTEIN PGTC"/>
    <property type="match status" value="1"/>
</dbReference>
<evidence type="ECO:0000256" key="2">
    <source>
        <dbReference type="SAM" id="SignalP"/>
    </source>
</evidence>
<protein>
    <submittedName>
        <fullName evidence="3">ABC transporter substrate-binding protein</fullName>
    </submittedName>
</protein>
<keyword evidence="4" id="KW-1185">Reference proteome</keyword>
<reference evidence="3 4" key="1">
    <citation type="submission" date="2018-08" db="EMBL/GenBank/DDBJ databases">
        <title>Complete genome sequence of type strain Thalassospira indica MCCC 1A01103T, isolated from isolated from deep seawater of the Indian Ocean.</title>
        <authorList>
            <person name="Liu Y."/>
        </authorList>
    </citation>
    <scope>NUCLEOTIDE SEQUENCE [LARGE SCALE GENOMIC DNA]</scope>
    <source>
        <strain evidence="3 4">PB8BT</strain>
    </source>
</reference>
<dbReference type="RefSeq" id="WP_064787355.1">
    <property type="nucleotide sequence ID" value="NZ_CP031555.1"/>
</dbReference>
<dbReference type="Proteomes" id="UP000256971">
    <property type="component" value="Chromosome"/>
</dbReference>
<evidence type="ECO:0000256" key="1">
    <source>
        <dbReference type="ARBA" id="ARBA00022729"/>
    </source>
</evidence>
<feature type="chain" id="PRO_5046377858" evidence="2">
    <location>
        <begin position="31"/>
        <end position="360"/>
    </location>
</feature>